<dbReference type="EMBL" id="BMIR01000001">
    <property type="protein sequence ID" value="GGE29947.1"/>
    <property type="molecule type" value="Genomic_DNA"/>
</dbReference>
<dbReference type="AlphaFoldDB" id="A0A8J2VLH8"/>
<organism evidence="2 3">
    <name type="scientific">Pullulanibacillus camelliae</name>
    <dbReference type="NCBI Taxonomy" id="1707096"/>
    <lineage>
        <taxon>Bacteria</taxon>
        <taxon>Bacillati</taxon>
        <taxon>Bacillota</taxon>
        <taxon>Bacilli</taxon>
        <taxon>Bacillales</taxon>
        <taxon>Sporolactobacillaceae</taxon>
        <taxon>Pullulanibacillus</taxon>
    </lineage>
</organism>
<accession>A0A8J2VLH8</accession>
<evidence type="ECO:0000313" key="2">
    <source>
        <dbReference type="EMBL" id="GGE29947.1"/>
    </source>
</evidence>
<keyword evidence="1" id="KW-1133">Transmembrane helix</keyword>
<keyword evidence="1" id="KW-0472">Membrane</keyword>
<comment type="caution">
    <text evidence="2">The sequence shown here is derived from an EMBL/GenBank/DDBJ whole genome shotgun (WGS) entry which is preliminary data.</text>
</comment>
<sequence length="77" mass="8821">MLVGGVTVIFWLNIHHLPLPHFMDWAETNVYEMIPGFILSLIAVILVSLWTRAPEQSVTDQFADMENKLREDTAPIK</sequence>
<gene>
    <name evidence="2" type="ORF">GCM10011391_05620</name>
</gene>
<keyword evidence="3" id="KW-1185">Reference proteome</keyword>
<reference evidence="2" key="2">
    <citation type="submission" date="2020-09" db="EMBL/GenBank/DDBJ databases">
        <authorList>
            <person name="Sun Q."/>
            <person name="Zhou Y."/>
        </authorList>
    </citation>
    <scope>NUCLEOTIDE SEQUENCE</scope>
    <source>
        <strain evidence="2">CGMCC 1.15371</strain>
    </source>
</reference>
<evidence type="ECO:0000313" key="3">
    <source>
        <dbReference type="Proteomes" id="UP000628775"/>
    </source>
</evidence>
<feature type="transmembrane region" description="Helical" evidence="1">
    <location>
        <begin position="33"/>
        <end position="51"/>
    </location>
</feature>
<name>A0A8J2VLH8_9BACL</name>
<reference evidence="2" key="1">
    <citation type="journal article" date="2014" name="Int. J. Syst. Evol. Microbiol.">
        <title>Complete genome sequence of Corynebacterium casei LMG S-19264T (=DSM 44701T), isolated from a smear-ripened cheese.</title>
        <authorList>
            <consortium name="US DOE Joint Genome Institute (JGI-PGF)"/>
            <person name="Walter F."/>
            <person name="Albersmeier A."/>
            <person name="Kalinowski J."/>
            <person name="Ruckert C."/>
        </authorList>
    </citation>
    <scope>NUCLEOTIDE SEQUENCE</scope>
    <source>
        <strain evidence="2">CGMCC 1.15371</strain>
    </source>
</reference>
<keyword evidence="1" id="KW-0812">Transmembrane</keyword>
<dbReference type="Proteomes" id="UP000628775">
    <property type="component" value="Unassembled WGS sequence"/>
</dbReference>
<protein>
    <submittedName>
        <fullName evidence="2">Uncharacterized protein</fullName>
    </submittedName>
</protein>
<proteinExistence type="predicted"/>
<evidence type="ECO:0000256" key="1">
    <source>
        <dbReference type="SAM" id="Phobius"/>
    </source>
</evidence>